<comment type="caution">
    <text evidence="1">The sequence shown here is derived from an EMBL/GenBank/DDBJ whole genome shotgun (WGS) entry which is preliminary data.</text>
</comment>
<name>A0ABX4EID8_SEGBR</name>
<dbReference type="EMBL" id="NPJF01000037">
    <property type="protein sequence ID" value="OYP54906.1"/>
    <property type="molecule type" value="Genomic_DNA"/>
</dbReference>
<dbReference type="Proteomes" id="UP000216189">
    <property type="component" value="Unassembled WGS sequence"/>
</dbReference>
<organism evidence="1 2">
    <name type="scientific">Segatella bryantii</name>
    <name type="common">Prevotella bryantii</name>
    <dbReference type="NCBI Taxonomy" id="77095"/>
    <lineage>
        <taxon>Bacteria</taxon>
        <taxon>Pseudomonadati</taxon>
        <taxon>Bacteroidota</taxon>
        <taxon>Bacteroidia</taxon>
        <taxon>Bacteroidales</taxon>
        <taxon>Prevotellaceae</taxon>
        <taxon>Segatella</taxon>
    </lineage>
</organism>
<reference evidence="1 2" key="1">
    <citation type="submission" date="2017-08" db="EMBL/GenBank/DDBJ databases">
        <title>Comparative genomics of non-oral Prevotella species.</title>
        <authorList>
            <person name="Accetto T."/>
            <person name="Nograsek B."/>
            <person name="Avgustin G."/>
        </authorList>
    </citation>
    <scope>NUCLEOTIDE SEQUENCE [LARGE SCALE GENOMIC DNA]</scope>
    <source>
        <strain evidence="1 2">TC1-1</strain>
    </source>
</reference>
<evidence type="ECO:0000313" key="2">
    <source>
        <dbReference type="Proteomes" id="UP000216189"/>
    </source>
</evidence>
<accession>A0ABX4EID8</accession>
<keyword evidence="2" id="KW-1185">Reference proteome</keyword>
<proteinExistence type="predicted"/>
<dbReference type="RefSeq" id="WP_094448600.1">
    <property type="nucleotide sequence ID" value="NZ_CP091802.1"/>
</dbReference>
<sequence length="67" mass="7255">MCYQLKVDLPVESSIVAPVPKFQTPGGGIQFRIYVGALPASYGVPSNLGYLNASQLIEFKLIVPFPN</sequence>
<gene>
    <name evidence="1" type="ORF">CIK91_08255</name>
</gene>
<evidence type="ECO:0000313" key="1">
    <source>
        <dbReference type="EMBL" id="OYP54906.1"/>
    </source>
</evidence>
<protein>
    <submittedName>
        <fullName evidence="1">Uncharacterized protein</fullName>
    </submittedName>
</protein>